<dbReference type="PANTHER" id="PTHR48079:SF6">
    <property type="entry name" value="NAD(P)-BINDING DOMAIN-CONTAINING PROTEIN-RELATED"/>
    <property type="match status" value="1"/>
</dbReference>
<sequence>MSCKRKTVLVIGGGSFIARHIVARLMREDVEVRILARTAPHAPIPGAEHVLGDFRDPAITGKCLEGVDALYHLANPVGSNWQEYASGVVAPTIGIAESAARAGVRQFFFASSIDLYDSAYAWSRVTGDTGADPFIARRNHYARAKAACEQALMKLDGRDGLRVTIFRLGLTIGRGASPAHRGVGHFTSALKVRFWGRGDHRLPFVLVEDAAEAFVLALGNQAAAGRTLLVSAPPALSAREYMEAVAARALPAVSYRAHPIVLFWAGEALKECVKTLIRHPNRRVASLHDWQCRAHRASYDSSQTEQILGWQPVKDRTTLIARGIHPAVDEFINGLYVADSAPR</sequence>
<dbReference type="GO" id="GO:0005737">
    <property type="term" value="C:cytoplasm"/>
    <property type="evidence" value="ECO:0007669"/>
    <property type="project" value="TreeGrafter"/>
</dbReference>
<dbReference type="InterPro" id="IPR036291">
    <property type="entry name" value="NAD(P)-bd_dom_sf"/>
</dbReference>
<gene>
    <name evidence="2" type="ORF">GR702_14950</name>
</gene>
<keyword evidence="3" id="KW-1185">Reference proteome</keyword>
<dbReference type="GO" id="GO:0004029">
    <property type="term" value="F:aldehyde dehydrogenase (NAD+) activity"/>
    <property type="evidence" value="ECO:0007669"/>
    <property type="project" value="TreeGrafter"/>
</dbReference>
<name>A0A7X4GI85_9SPHN</name>
<dbReference type="PANTHER" id="PTHR48079">
    <property type="entry name" value="PROTEIN YEEZ"/>
    <property type="match status" value="1"/>
</dbReference>
<feature type="domain" description="NAD-dependent epimerase/dehydratase" evidence="1">
    <location>
        <begin position="8"/>
        <end position="223"/>
    </location>
</feature>
<evidence type="ECO:0000313" key="2">
    <source>
        <dbReference type="EMBL" id="MYL99063.1"/>
    </source>
</evidence>
<accession>A0A7X4GI85</accession>
<dbReference type="RefSeq" id="WP_160986682.1">
    <property type="nucleotide sequence ID" value="NZ_WVTD01000011.1"/>
</dbReference>
<dbReference type="AlphaFoldDB" id="A0A7X4GI85"/>
<dbReference type="InterPro" id="IPR001509">
    <property type="entry name" value="Epimerase_deHydtase"/>
</dbReference>
<proteinExistence type="predicted"/>
<protein>
    <submittedName>
        <fullName evidence="2">NAD-dependent epimerase/dehydratase family protein</fullName>
    </submittedName>
</protein>
<reference evidence="2 3" key="1">
    <citation type="submission" date="2019-12" db="EMBL/GenBank/DDBJ databases">
        <authorList>
            <person name="Feng G."/>
            <person name="Zhu H."/>
        </authorList>
    </citation>
    <scope>NUCLEOTIDE SEQUENCE [LARGE SCALE GENOMIC DNA]</scope>
    <source>
        <strain evidence="2 3">FGD1</strain>
    </source>
</reference>
<evidence type="ECO:0000259" key="1">
    <source>
        <dbReference type="Pfam" id="PF01370"/>
    </source>
</evidence>
<dbReference type="Pfam" id="PF01370">
    <property type="entry name" value="Epimerase"/>
    <property type="match status" value="1"/>
</dbReference>
<dbReference type="SUPFAM" id="SSF51735">
    <property type="entry name" value="NAD(P)-binding Rossmann-fold domains"/>
    <property type="match status" value="1"/>
</dbReference>
<organism evidence="2 3">
    <name type="scientific">Novosphingobium silvae</name>
    <dbReference type="NCBI Taxonomy" id="2692619"/>
    <lineage>
        <taxon>Bacteria</taxon>
        <taxon>Pseudomonadati</taxon>
        <taxon>Pseudomonadota</taxon>
        <taxon>Alphaproteobacteria</taxon>
        <taxon>Sphingomonadales</taxon>
        <taxon>Sphingomonadaceae</taxon>
        <taxon>Novosphingobium</taxon>
    </lineage>
</organism>
<dbReference type="InterPro" id="IPR051783">
    <property type="entry name" value="NAD(P)-dependent_oxidoreduct"/>
</dbReference>
<dbReference type="Gene3D" id="3.40.50.720">
    <property type="entry name" value="NAD(P)-binding Rossmann-like Domain"/>
    <property type="match status" value="1"/>
</dbReference>
<comment type="caution">
    <text evidence="2">The sequence shown here is derived from an EMBL/GenBank/DDBJ whole genome shotgun (WGS) entry which is preliminary data.</text>
</comment>
<dbReference type="EMBL" id="WVTD01000011">
    <property type="protein sequence ID" value="MYL99063.1"/>
    <property type="molecule type" value="Genomic_DNA"/>
</dbReference>
<evidence type="ECO:0000313" key="3">
    <source>
        <dbReference type="Proteomes" id="UP000465810"/>
    </source>
</evidence>
<dbReference type="Proteomes" id="UP000465810">
    <property type="component" value="Unassembled WGS sequence"/>
</dbReference>